<sequence length="958" mass="108746">MSEKDRLIECLECLKILTTKDTDLDLKKFKWDIFAALHSKLVEKVESTNFFSEILQEEPEASSSNSSSQPSESVAHVDGRLLLGDVLQKIFDEISSSLRLLNRTTDDEFKLLSLDDVQTISAAFQFFILTSLLPFFEDGVGLPPHRRSNFIKQWKRLTSDQEFQKEKLKSASSCLERLLNSNEALKIELIRKYLDDVICAMEQASIGNRLSSILTSENGLQHMLNAYQELAGPTFWDNTPMLESIARHFAVPPKTMKKSTYYENLVSQFFAILMKEESGQMGSKISMIFAAFCDELRKRDKLAFGVLVLDRIFHPWERFLESTITSVVVTKQMIEGITLLAMWGSSKTARNFIFEEKRMTGLLPIFLDLLTSSCLNSEASSQMSKDLSNKLQSTVKFVLGQSENKKSSSIWQYEESKQKMITVLNSELDSDDEDAGDVDRLTLQNLDDESILYRRVQMICGFIKANFDASKLVPLLFELSIKSVKQWSEVEQQTQVQNIEDQPRFVSNEIANLVDSEWTQLASHLMADSFFELISESDVDPTDENVLLSMITLAQTVLKSTRTLIEARMQKEEDLDVVSKQNEESNRVLQLSIKSSKMVTALVGAIVLVATNSERAKTHLADLSAEMGKFSKIANLPVKIDDSLRNELREIAADVTQLAELLQGVGIEKTEVEQEGKKATYSKPSSRPLVETLLEELNDEMEPIRGQALLTVAKLVRKRNPEVLKCLDEWLYGKVKELVADPDSYVFLMAINALGEIALHDTKYLEDLIEFFVTYKGPEEPEHADQPKDDSAVIVRGKVAETIGKVFRFSGDFAPLWFNRFFGICIDSLRDLHDVMRASVLSTLSDLTLACRGRGIEKYLTEIFTTVDSLLKYEQSELVRRSAVHLLRQCIRSAASDNLFEVLGANLRDLRRTLTWLWKWDKDHIVRLHAQLAIEEIAEGMKILTTSPDSDHIRKIQL</sequence>
<dbReference type="OrthoDB" id="39591at2759"/>
<evidence type="ECO:0000259" key="4">
    <source>
        <dbReference type="Pfam" id="PF25267"/>
    </source>
</evidence>
<dbReference type="InterPro" id="IPR039600">
    <property type="entry name" value="TANGO6/Rtp1"/>
</dbReference>
<dbReference type="Pfam" id="PF25267">
    <property type="entry name" value="TANGO6_N"/>
    <property type="match status" value="1"/>
</dbReference>
<feature type="domain" description="TANGO6 N-terminal" evidence="4">
    <location>
        <begin position="112"/>
        <end position="203"/>
    </location>
</feature>
<dbReference type="AlphaFoldDB" id="A0A2A2JQT1"/>
<dbReference type="InterPro" id="IPR057347">
    <property type="entry name" value="TANGO6_N"/>
</dbReference>
<gene>
    <name evidence="5" type="ORF">WR25_04941</name>
</gene>
<dbReference type="InterPro" id="IPR016024">
    <property type="entry name" value="ARM-type_fold"/>
</dbReference>
<accession>A0A2A2JQT1</accession>
<dbReference type="InterPro" id="IPR019414">
    <property type="entry name" value="Rtp1_C2"/>
</dbReference>
<comment type="similarity">
    <text evidence="1">Belongs to the Tango6 family.</text>
</comment>
<feature type="domain" description="RNA polymerase II assembly factor Rtp1 C-terminal" evidence="3">
    <location>
        <begin position="691"/>
        <end position="812"/>
    </location>
</feature>
<proteinExistence type="inferred from homology"/>
<organism evidence="5 6">
    <name type="scientific">Diploscapter pachys</name>
    <dbReference type="NCBI Taxonomy" id="2018661"/>
    <lineage>
        <taxon>Eukaryota</taxon>
        <taxon>Metazoa</taxon>
        <taxon>Ecdysozoa</taxon>
        <taxon>Nematoda</taxon>
        <taxon>Chromadorea</taxon>
        <taxon>Rhabditida</taxon>
        <taxon>Rhabditina</taxon>
        <taxon>Rhabditomorpha</taxon>
        <taxon>Rhabditoidea</taxon>
        <taxon>Rhabditidae</taxon>
        <taxon>Diploscapter</taxon>
    </lineage>
</organism>
<evidence type="ECO:0000313" key="5">
    <source>
        <dbReference type="EMBL" id="PAV64030.1"/>
    </source>
</evidence>
<keyword evidence="6" id="KW-1185">Reference proteome</keyword>
<dbReference type="InterPro" id="IPR019451">
    <property type="entry name" value="Rtp1_C1"/>
</dbReference>
<dbReference type="PANTHER" id="PTHR20959:SF1">
    <property type="entry name" value="TRANSPORT AND GOLGI ORGANIZATION PROTEIN 6 HOMOLOG"/>
    <property type="match status" value="1"/>
</dbReference>
<dbReference type="Pfam" id="PF10363">
    <property type="entry name" value="RTP1_C1"/>
    <property type="match status" value="1"/>
</dbReference>
<feature type="domain" description="RNA polymerase II assembly factor Rtp1 C-terminal" evidence="2">
    <location>
        <begin position="906"/>
        <end position="937"/>
    </location>
</feature>
<dbReference type="Proteomes" id="UP000218231">
    <property type="component" value="Unassembled WGS sequence"/>
</dbReference>
<name>A0A2A2JQT1_9BILA</name>
<dbReference type="InterPro" id="IPR011989">
    <property type="entry name" value="ARM-like"/>
</dbReference>
<dbReference type="GO" id="GO:0009306">
    <property type="term" value="P:protein secretion"/>
    <property type="evidence" value="ECO:0007669"/>
    <property type="project" value="TreeGrafter"/>
</dbReference>
<evidence type="ECO:0000259" key="2">
    <source>
        <dbReference type="Pfam" id="PF10304"/>
    </source>
</evidence>
<dbReference type="SUPFAM" id="SSF48371">
    <property type="entry name" value="ARM repeat"/>
    <property type="match status" value="1"/>
</dbReference>
<evidence type="ECO:0008006" key="7">
    <source>
        <dbReference type="Google" id="ProtNLM"/>
    </source>
</evidence>
<comment type="caution">
    <text evidence="5">The sequence shown here is derived from an EMBL/GenBank/DDBJ whole genome shotgun (WGS) entry which is preliminary data.</text>
</comment>
<dbReference type="Gene3D" id="1.25.10.10">
    <property type="entry name" value="Leucine-rich Repeat Variant"/>
    <property type="match status" value="1"/>
</dbReference>
<evidence type="ECO:0000256" key="1">
    <source>
        <dbReference type="ARBA" id="ARBA00005724"/>
    </source>
</evidence>
<dbReference type="STRING" id="2018661.A0A2A2JQT1"/>
<reference evidence="5 6" key="1">
    <citation type="journal article" date="2017" name="Curr. Biol.">
        <title>Genome architecture and evolution of a unichromosomal asexual nematode.</title>
        <authorList>
            <person name="Fradin H."/>
            <person name="Zegar C."/>
            <person name="Gutwein M."/>
            <person name="Lucas J."/>
            <person name="Kovtun M."/>
            <person name="Corcoran D."/>
            <person name="Baugh L.R."/>
            <person name="Kiontke K."/>
            <person name="Gunsalus K."/>
            <person name="Fitch D.H."/>
            <person name="Piano F."/>
        </authorList>
    </citation>
    <scope>NUCLEOTIDE SEQUENCE [LARGE SCALE GENOMIC DNA]</scope>
    <source>
        <strain evidence="5">PF1309</strain>
    </source>
</reference>
<protein>
    <recommendedName>
        <fullName evidence="7">RNA polymerase II assembly factor Rtp1 C-terminal domain-containing protein</fullName>
    </recommendedName>
</protein>
<evidence type="ECO:0000313" key="6">
    <source>
        <dbReference type="Proteomes" id="UP000218231"/>
    </source>
</evidence>
<dbReference type="EMBL" id="LIAE01010286">
    <property type="protein sequence ID" value="PAV64030.1"/>
    <property type="molecule type" value="Genomic_DNA"/>
</dbReference>
<dbReference type="Pfam" id="PF10304">
    <property type="entry name" value="RTP1_C2"/>
    <property type="match status" value="1"/>
</dbReference>
<dbReference type="PANTHER" id="PTHR20959">
    <property type="entry name" value="TRANSPORT AND GOLGI ORGANIZATION PROTEIN 6 FAMILY MEMBER"/>
    <property type="match status" value="1"/>
</dbReference>
<evidence type="ECO:0000259" key="3">
    <source>
        <dbReference type="Pfam" id="PF10363"/>
    </source>
</evidence>